<dbReference type="Gene3D" id="3.40.190.150">
    <property type="entry name" value="Bordetella uptake gene, domain 1"/>
    <property type="match status" value="1"/>
</dbReference>
<evidence type="ECO:0000256" key="1">
    <source>
        <dbReference type="ARBA" id="ARBA00006987"/>
    </source>
</evidence>
<dbReference type="PANTHER" id="PTHR42928:SF5">
    <property type="entry name" value="BLR1237 PROTEIN"/>
    <property type="match status" value="1"/>
</dbReference>
<dbReference type="SUPFAM" id="SSF53850">
    <property type="entry name" value="Periplasmic binding protein-like II"/>
    <property type="match status" value="1"/>
</dbReference>
<dbReference type="PANTHER" id="PTHR42928">
    <property type="entry name" value="TRICARBOXYLATE-BINDING PROTEIN"/>
    <property type="match status" value="1"/>
</dbReference>
<sequence length="324" mass="33940">MFMKFVAAASCAASLAAAFPALAQDYPADNVTVIVPFAPGGASDTTARTVTQAMQADFGQPLVVENKPGANGALGAAELARARPDGYTIMVASIGTYAINPALRDDLPYDPREDMEMLTVAVRTPNVLVTRPTLDVASAEDLIAMLKDQPDTMLFASSGVGSSDHLTAELFWQRTGTTGIHVPYSGGGPAQTDLIGGHADVSFQNLGAVAGFVREGQMKMLAIAAAERSPDFPDVPTFKELGIDGMEVYSWQAFGAPKGLDPAVKDSLATAITGALQTPEVQETFGNLGFEILANAPAEADAFVADEIARWSEVIETGNITPEE</sequence>
<name>A0A238XRJ9_9RHOB</name>
<feature type="chain" id="PRO_5012489408" evidence="2">
    <location>
        <begin position="24"/>
        <end position="324"/>
    </location>
</feature>
<keyword evidence="2" id="KW-0732">Signal</keyword>
<dbReference type="InterPro" id="IPR042100">
    <property type="entry name" value="Bug_dom1"/>
</dbReference>
<evidence type="ECO:0000256" key="2">
    <source>
        <dbReference type="SAM" id="SignalP"/>
    </source>
</evidence>
<accession>A0A238XRJ9</accession>
<evidence type="ECO:0000313" key="3">
    <source>
        <dbReference type="EMBL" id="SNR61577.1"/>
    </source>
</evidence>
<dbReference type="Proteomes" id="UP000198409">
    <property type="component" value="Unassembled WGS sequence"/>
</dbReference>
<dbReference type="RefSeq" id="WP_207303051.1">
    <property type="nucleotide sequence ID" value="NZ_FZNM01000012.1"/>
</dbReference>
<reference evidence="4" key="1">
    <citation type="submission" date="2017-06" db="EMBL/GenBank/DDBJ databases">
        <authorList>
            <person name="Varghese N."/>
            <person name="Submissions S."/>
        </authorList>
    </citation>
    <scope>NUCLEOTIDE SEQUENCE [LARGE SCALE GENOMIC DNA]</scope>
    <source>
        <strain evidence="4">DSM 26170</strain>
    </source>
</reference>
<dbReference type="InterPro" id="IPR005064">
    <property type="entry name" value="BUG"/>
</dbReference>
<feature type="signal peptide" evidence="2">
    <location>
        <begin position="1"/>
        <end position="23"/>
    </location>
</feature>
<dbReference type="Pfam" id="PF03401">
    <property type="entry name" value="TctC"/>
    <property type="match status" value="1"/>
</dbReference>
<dbReference type="EMBL" id="FZNM01000012">
    <property type="protein sequence ID" value="SNR61577.1"/>
    <property type="molecule type" value="Genomic_DNA"/>
</dbReference>
<protein>
    <submittedName>
        <fullName evidence="3">Tripartite-type tricarboxylate transporter, receptor component TctC</fullName>
    </submittedName>
</protein>
<gene>
    <name evidence="3" type="ORF">SAMN06265378_1129</name>
</gene>
<dbReference type="Gene3D" id="3.40.190.10">
    <property type="entry name" value="Periplasmic binding protein-like II"/>
    <property type="match status" value="1"/>
</dbReference>
<dbReference type="PIRSF" id="PIRSF017082">
    <property type="entry name" value="YflP"/>
    <property type="match status" value="1"/>
</dbReference>
<dbReference type="CDD" id="cd07012">
    <property type="entry name" value="PBP2_Bug_TTT"/>
    <property type="match status" value="1"/>
</dbReference>
<proteinExistence type="inferred from homology"/>
<keyword evidence="3" id="KW-0675">Receptor</keyword>
<organism evidence="3 4">
    <name type="scientific">Paracoccus sediminis</name>
    <dbReference type="NCBI Taxonomy" id="1214787"/>
    <lineage>
        <taxon>Bacteria</taxon>
        <taxon>Pseudomonadati</taxon>
        <taxon>Pseudomonadota</taxon>
        <taxon>Alphaproteobacteria</taxon>
        <taxon>Rhodobacterales</taxon>
        <taxon>Paracoccaceae</taxon>
        <taxon>Paracoccus</taxon>
    </lineage>
</organism>
<dbReference type="AlphaFoldDB" id="A0A238XRJ9"/>
<comment type="similarity">
    <text evidence="1">Belongs to the UPF0065 (bug) family.</text>
</comment>
<evidence type="ECO:0000313" key="4">
    <source>
        <dbReference type="Proteomes" id="UP000198409"/>
    </source>
</evidence>